<accession>A0A3E1RC01</accession>
<evidence type="ECO:0000313" key="2">
    <source>
        <dbReference type="Proteomes" id="UP000260665"/>
    </source>
</evidence>
<dbReference type="Proteomes" id="UP000260665">
    <property type="component" value="Unassembled WGS sequence"/>
</dbReference>
<organism evidence="1 2">
    <name type="scientific">Rhodoferax lacus</name>
    <dbReference type="NCBI Taxonomy" id="2184758"/>
    <lineage>
        <taxon>Bacteria</taxon>
        <taxon>Pseudomonadati</taxon>
        <taxon>Pseudomonadota</taxon>
        <taxon>Betaproteobacteria</taxon>
        <taxon>Burkholderiales</taxon>
        <taxon>Comamonadaceae</taxon>
        <taxon>Rhodoferax</taxon>
    </lineage>
</organism>
<gene>
    <name evidence="1" type="ORF">DIC66_10360</name>
</gene>
<evidence type="ECO:0000313" key="1">
    <source>
        <dbReference type="EMBL" id="RFO96895.1"/>
    </source>
</evidence>
<dbReference type="EMBL" id="QFZK01000005">
    <property type="protein sequence ID" value="RFO96895.1"/>
    <property type="molecule type" value="Genomic_DNA"/>
</dbReference>
<name>A0A3E1RC01_9BURK</name>
<dbReference type="AlphaFoldDB" id="A0A3E1RC01"/>
<proteinExistence type="predicted"/>
<protein>
    <submittedName>
        <fullName evidence="1">Uncharacterized protein</fullName>
    </submittedName>
</protein>
<reference evidence="1 2" key="1">
    <citation type="submission" date="2018-05" db="EMBL/GenBank/DDBJ databases">
        <title>Rhodoferax soyangensis sp.nov., isolated from an oligotrophic freshwater lake.</title>
        <authorList>
            <person name="Park M."/>
        </authorList>
    </citation>
    <scope>NUCLEOTIDE SEQUENCE [LARGE SCALE GENOMIC DNA]</scope>
    <source>
        <strain evidence="1 2">IMCC26218</strain>
    </source>
</reference>
<keyword evidence="2" id="KW-1185">Reference proteome</keyword>
<comment type="caution">
    <text evidence="1">The sequence shown here is derived from an EMBL/GenBank/DDBJ whole genome shotgun (WGS) entry which is preliminary data.</text>
</comment>
<sequence>MDMLTRDYPDIGAKYERLAKELLEQVNRLDEGLQWEYIHTDDPMGKGLIHQATVVSTNTVDFDFPYSGPQYGTLTLRTHPRYGRDVVFRIEKGQFICRLYEGCNVVVRFDDDSPTTFSAIGSADHSSKVLFIQNYDKFLGKMLKAKRLRISVNVFQEAAPMFEFDVKGFDQIKYKNSS</sequence>